<protein>
    <submittedName>
        <fullName evidence="1">Uncharacterized protein</fullName>
    </submittedName>
</protein>
<reference evidence="2" key="1">
    <citation type="submission" date="2017-09" db="EMBL/GenBank/DDBJ databases">
        <title>Genome evolution observed in wild isolates of Caulobacter crescentus.</title>
        <authorList>
            <person name="Ely B."/>
            <person name="Wilson K."/>
            <person name="Scott D."/>
        </authorList>
    </citation>
    <scope>NUCLEOTIDE SEQUENCE [LARGE SCALE GENOMIC DNA]</scope>
    <source>
        <strain evidence="2">CB13b1a</strain>
    </source>
</reference>
<proteinExistence type="predicted"/>
<sequence length="113" mass="12284">MAHCVAFDTGAVEWNLGARTIGEARWSSRIANLRSALDLSQQAARLLVRLSRELTPRHVKPAQALPGLWDGNLVFQAAFGRTGILSESAMAQGQGCRQDAGYDNGFHLIPQKP</sequence>
<dbReference type="Proteomes" id="UP000217311">
    <property type="component" value="Chromosome"/>
</dbReference>
<dbReference type="AlphaFoldDB" id="A0A291IDA4"/>
<evidence type="ECO:0000313" key="1">
    <source>
        <dbReference type="EMBL" id="ATG88175.1"/>
    </source>
</evidence>
<name>A0A291IDA4_CAUVI</name>
<dbReference type="EMBL" id="CP023315">
    <property type="protein sequence ID" value="ATG88175.1"/>
    <property type="molecule type" value="Genomic_DNA"/>
</dbReference>
<gene>
    <name evidence="1" type="ORF">CA606_20000</name>
</gene>
<accession>A0A291IDA4</accession>
<evidence type="ECO:0000313" key="2">
    <source>
        <dbReference type="Proteomes" id="UP000217311"/>
    </source>
</evidence>
<organism evidence="1 2">
    <name type="scientific">Caulobacter vibrioides</name>
    <name type="common">Caulobacter crescentus</name>
    <dbReference type="NCBI Taxonomy" id="155892"/>
    <lineage>
        <taxon>Bacteria</taxon>
        <taxon>Pseudomonadati</taxon>
        <taxon>Pseudomonadota</taxon>
        <taxon>Alphaproteobacteria</taxon>
        <taxon>Caulobacterales</taxon>
        <taxon>Caulobacteraceae</taxon>
        <taxon>Caulobacter</taxon>
    </lineage>
</organism>